<proteinExistence type="inferred from homology"/>
<dbReference type="Gene3D" id="1.10.8.10">
    <property type="entry name" value="DNA helicase RuvA subunit, C-terminal domain"/>
    <property type="match status" value="1"/>
</dbReference>
<dbReference type="PROSITE" id="PS01127">
    <property type="entry name" value="EF_TS_2"/>
    <property type="match status" value="1"/>
</dbReference>
<dbReference type="Gene3D" id="3.30.479.20">
    <property type="entry name" value="Elongation factor Ts, dimerisation domain"/>
    <property type="match status" value="2"/>
</dbReference>
<dbReference type="InterPro" id="IPR018101">
    <property type="entry name" value="Transl_elong_Ts_CS"/>
</dbReference>
<comment type="function">
    <text evidence="5 6">Associates with the EF-Tu.GDP complex and induces the exchange of GDP to GTP. It remains bound to the aminoacyl-tRNA.EF-Tu.GTP complex up to the GTP hydrolysis stage on the ribosome.</text>
</comment>
<dbReference type="PROSITE" id="PS01126">
    <property type="entry name" value="EF_TS_1"/>
    <property type="match status" value="1"/>
</dbReference>
<feature type="region of interest" description="Involved in Mg(2+) ion dislocation from EF-Tu" evidence="5">
    <location>
        <begin position="79"/>
        <end position="82"/>
    </location>
</feature>
<evidence type="ECO:0000256" key="4">
    <source>
        <dbReference type="ARBA" id="ARBA00022917"/>
    </source>
</evidence>
<dbReference type="SUPFAM" id="SSF54713">
    <property type="entry name" value="Elongation factor Ts (EF-Ts), dimerisation domain"/>
    <property type="match status" value="2"/>
</dbReference>
<protein>
    <recommendedName>
        <fullName evidence="2 5">Elongation factor Ts</fullName>
        <shortName evidence="5">EF-Ts</shortName>
    </recommendedName>
</protein>
<dbReference type="SUPFAM" id="SSF46934">
    <property type="entry name" value="UBA-like"/>
    <property type="match status" value="1"/>
</dbReference>
<comment type="caution">
    <text evidence="9">The sequence shown here is derived from an EMBL/GenBank/DDBJ whole genome shotgun (WGS) entry which is preliminary data.</text>
</comment>
<reference evidence="9 10" key="1">
    <citation type="submission" date="2023-09" db="EMBL/GenBank/DDBJ databases">
        <title>Xinfangfangia sedmenti sp. nov., isolated the sedment.</title>
        <authorList>
            <person name="Xu L."/>
        </authorList>
    </citation>
    <scope>NUCLEOTIDE SEQUENCE [LARGE SCALE GENOMIC DNA]</scope>
    <source>
        <strain evidence="9 10">LG-4</strain>
    </source>
</reference>
<dbReference type="CDD" id="cd14275">
    <property type="entry name" value="UBA_EF-Ts"/>
    <property type="match status" value="1"/>
</dbReference>
<evidence type="ECO:0000256" key="1">
    <source>
        <dbReference type="ARBA" id="ARBA00005532"/>
    </source>
</evidence>
<feature type="domain" description="Translation elongation factor EFTs/EF1B dimerisation" evidence="8">
    <location>
        <begin position="70"/>
        <end position="283"/>
    </location>
</feature>
<comment type="subcellular location">
    <subcellularLocation>
        <location evidence="5 7">Cytoplasm</location>
    </subcellularLocation>
</comment>
<evidence type="ECO:0000313" key="9">
    <source>
        <dbReference type="EMBL" id="MDR5652911.1"/>
    </source>
</evidence>
<sequence>MSITAQMVKELREATGAGMMDAKKALTEVAGDFEAAVDWLRTKGLAKAAKKADRVAAEGLIGVAVTDGRGVAVEINSETDFVAKNADFQTLVREVTKVALQTGDTVEVLRASDLNGQSVEQTLTDAIARIGENMTLRRMHVLEGDTVVSYVHNAATEGMGKIGVLVALKGPADKAQEIGKQFAMHIAATSPLSLSEATLDPVVVERELQVQTAKALEENASSAKPKPEQVIHNNIIPGRMKKFLAENTLLGQAFVINPDLTVEQAAKEAGVEITGYARVAVGEGIEKKEEDFAAEVAKMNAR</sequence>
<dbReference type="Gene3D" id="1.10.286.20">
    <property type="match status" value="1"/>
</dbReference>
<dbReference type="GO" id="GO:0003746">
    <property type="term" value="F:translation elongation factor activity"/>
    <property type="evidence" value="ECO:0007669"/>
    <property type="project" value="UniProtKB-KW"/>
</dbReference>
<gene>
    <name evidence="5 9" type="primary">tsf</name>
    <name evidence="9" type="ORF">RGD00_09860</name>
</gene>
<name>A0ABU1F7R9_9RHOB</name>
<comment type="similarity">
    <text evidence="1 5 6">Belongs to the EF-Ts family.</text>
</comment>
<keyword evidence="4 5" id="KW-0648">Protein biosynthesis</keyword>
<keyword evidence="5" id="KW-0963">Cytoplasm</keyword>
<evidence type="ECO:0000256" key="3">
    <source>
        <dbReference type="ARBA" id="ARBA00022768"/>
    </source>
</evidence>
<evidence type="ECO:0000256" key="2">
    <source>
        <dbReference type="ARBA" id="ARBA00016956"/>
    </source>
</evidence>
<evidence type="ECO:0000256" key="6">
    <source>
        <dbReference type="RuleBase" id="RU000642"/>
    </source>
</evidence>
<keyword evidence="3 5" id="KW-0251">Elongation factor</keyword>
<evidence type="ECO:0000313" key="10">
    <source>
        <dbReference type="Proteomes" id="UP001247754"/>
    </source>
</evidence>
<dbReference type="PANTHER" id="PTHR11741:SF0">
    <property type="entry name" value="ELONGATION FACTOR TS, MITOCHONDRIAL"/>
    <property type="match status" value="1"/>
</dbReference>
<dbReference type="NCBIfam" id="TIGR00116">
    <property type="entry name" value="tsf"/>
    <property type="match status" value="1"/>
</dbReference>
<dbReference type="InterPro" id="IPR014039">
    <property type="entry name" value="Transl_elong_EFTs/EF1B_dimer"/>
</dbReference>
<organism evidence="9 10">
    <name type="scientific">Ruixingdingia sedimenti</name>
    <dbReference type="NCBI Taxonomy" id="3073604"/>
    <lineage>
        <taxon>Bacteria</taxon>
        <taxon>Pseudomonadati</taxon>
        <taxon>Pseudomonadota</taxon>
        <taxon>Alphaproteobacteria</taxon>
        <taxon>Rhodobacterales</taxon>
        <taxon>Paracoccaceae</taxon>
        <taxon>Ruixingdingia</taxon>
    </lineage>
</organism>
<accession>A0ABU1F7R9</accession>
<keyword evidence="10" id="KW-1185">Reference proteome</keyword>
<evidence type="ECO:0000259" key="8">
    <source>
        <dbReference type="Pfam" id="PF00889"/>
    </source>
</evidence>
<evidence type="ECO:0000256" key="7">
    <source>
        <dbReference type="RuleBase" id="RU000643"/>
    </source>
</evidence>
<dbReference type="PANTHER" id="PTHR11741">
    <property type="entry name" value="ELONGATION FACTOR TS"/>
    <property type="match status" value="1"/>
</dbReference>
<dbReference type="InterPro" id="IPR009060">
    <property type="entry name" value="UBA-like_sf"/>
</dbReference>
<dbReference type="InterPro" id="IPR036402">
    <property type="entry name" value="EF-Ts_dimer_sf"/>
</dbReference>
<evidence type="ECO:0000256" key="5">
    <source>
        <dbReference type="HAMAP-Rule" id="MF_00050"/>
    </source>
</evidence>
<dbReference type="RefSeq" id="WP_310457158.1">
    <property type="nucleotide sequence ID" value="NZ_JAVKPH010000009.1"/>
</dbReference>
<dbReference type="HAMAP" id="MF_00050">
    <property type="entry name" value="EF_Ts"/>
    <property type="match status" value="1"/>
</dbReference>
<dbReference type="InterPro" id="IPR001816">
    <property type="entry name" value="Transl_elong_EFTs/EF1B"/>
</dbReference>
<dbReference type="Pfam" id="PF00889">
    <property type="entry name" value="EF_TS"/>
    <property type="match status" value="1"/>
</dbReference>
<dbReference type="EMBL" id="JAVKPH010000009">
    <property type="protein sequence ID" value="MDR5652911.1"/>
    <property type="molecule type" value="Genomic_DNA"/>
</dbReference>
<dbReference type="Proteomes" id="UP001247754">
    <property type="component" value="Unassembled WGS sequence"/>
</dbReference>